<dbReference type="GO" id="GO:0015979">
    <property type="term" value="P:photosynthesis"/>
    <property type="evidence" value="ECO:0007669"/>
    <property type="project" value="InterPro"/>
</dbReference>
<dbReference type="GO" id="GO:0031977">
    <property type="term" value="C:thylakoid lumen"/>
    <property type="evidence" value="ECO:0007669"/>
    <property type="project" value="EnsemblPlants"/>
</dbReference>
<evidence type="ECO:0000313" key="3">
    <source>
        <dbReference type="Proteomes" id="UP000188268"/>
    </source>
</evidence>
<name>A0A1R3GLI5_COCAP</name>
<dbReference type="Pfam" id="PF01789">
    <property type="entry name" value="PsbP"/>
    <property type="match status" value="1"/>
</dbReference>
<dbReference type="GO" id="GO:0098807">
    <property type="term" value="C:chloroplast thylakoid membrane protein complex"/>
    <property type="evidence" value="ECO:0007669"/>
    <property type="project" value="EnsemblPlants"/>
</dbReference>
<feature type="domain" description="PsbP C-terminal" evidence="1">
    <location>
        <begin position="96"/>
        <end position="245"/>
    </location>
</feature>
<dbReference type="AlphaFoldDB" id="A0A1R3GLI5"/>
<organism evidence="2 3">
    <name type="scientific">Corchorus capsularis</name>
    <name type="common">Jute</name>
    <dbReference type="NCBI Taxonomy" id="210143"/>
    <lineage>
        <taxon>Eukaryota</taxon>
        <taxon>Viridiplantae</taxon>
        <taxon>Streptophyta</taxon>
        <taxon>Embryophyta</taxon>
        <taxon>Tracheophyta</taxon>
        <taxon>Spermatophyta</taxon>
        <taxon>Magnoliopsida</taxon>
        <taxon>eudicotyledons</taxon>
        <taxon>Gunneridae</taxon>
        <taxon>Pentapetalae</taxon>
        <taxon>rosids</taxon>
        <taxon>malvids</taxon>
        <taxon>Malvales</taxon>
        <taxon>Malvaceae</taxon>
        <taxon>Grewioideae</taxon>
        <taxon>Apeibeae</taxon>
        <taxon>Corchorus</taxon>
    </lineage>
</organism>
<dbReference type="PANTHER" id="PTHR31407:SF4">
    <property type="entry name" value="PSBP-LIKE PROTEIN 1, CHLOROPLASTIC"/>
    <property type="match status" value="1"/>
</dbReference>
<dbReference type="GO" id="GO:0009654">
    <property type="term" value="C:photosystem II oxygen evolving complex"/>
    <property type="evidence" value="ECO:0007669"/>
    <property type="project" value="InterPro"/>
</dbReference>
<proteinExistence type="predicted"/>
<dbReference type="InterPro" id="IPR016123">
    <property type="entry name" value="Mog1/PsbP_a/b/a-sand"/>
</dbReference>
<dbReference type="OrthoDB" id="2014109at2759"/>
<dbReference type="PANTHER" id="PTHR31407">
    <property type="match status" value="1"/>
</dbReference>
<dbReference type="EMBL" id="AWWV01014076">
    <property type="protein sequence ID" value="OMO58880.1"/>
    <property type="molecule type" value="Genomic_DNA"/>
</dbReference>
<evidence type="ECO:0000313" key="2">
    <source>
        <dbReference type="EMBL" id="OMO58880.1"/>
    </source>
</evidence>
<protein>
    <submittedName>
        <fullName evidence="2">Photosystem II PsbP, oxygen evolving complex</fullName>
    </submittedName>
</protein>
<dbReference type="Proteomes" id="UP000188268">
    <property type="component" value="Unassembled WGS sequence"/>
</dbReference>
<dbReference type="SUPFAM" id="SSF55724">
    <property type="entry name" value="Mog1p/PsbP-like"/>
    <property type="match status" value="1"/>
</dbReference>
<dbReference type="GO" id="GO:0019898">
    <property type="term" value="C:extrinsic component of membrane"/>
    <property type="evidence" value="ECO:0007669"/>
    <property type="project" value="InterPro"/>
</dbReference>
<evidence type="ECO:0000259" key="1">
    <source>
        <dbReference type="Pfam" id="PF01789"/>
    </source>
</evidence>
<comment type="caution">
    <text evidence="2">The sequence shown here is derived from an EMBL/GenBank/DDBJ whole genome shotgun (WGS) entry which is preliminary data.</text>
</comment>
<dbReference type="NCBIfam" id="NF040946">
    <property type="entry name" value="PSII_PsbP"/>
    <property type="match status" value="1"/>
</dbReference>
<dbReference type="OMA" id="FLYPNGW"/>
<sequence>MAALQNSVPSLHHTLFLNSFPQKGLQKHNHGAFSCCKRGVSVHVRAEQSTSASDSSSSAHFQDSCRRRQLIAAGITAPFISIVDQTPFAFAAETKKGFLSVTDKKDGYSFLYPFGWQEVVIEGQDKVFKDVIEPLESVSVNVIPTSKQDIRDFGPPQEVAETLIKKVLAPSNQKTKLIGAKEHEADGKTYYTFEFVAQAPTYIRHALSAVCIGNGKFYTLTTGANERRWGKMKDRLLTVVDSFQIFNV</sequence>
<reference evidence="2 3" key="1">
    <citation type="submission" date="2013-09" db="EMBL/GenBank/DDBJ databases">
        <title>Corchorus capsularis genome sequencing.</title>
        <authorList>
            <person name="Alam M."/>
            <person name="Haque M.S."/>
            <person name="Islam M.S."/>
            <person name="Emdad E.M."/>
            <person name="Islam M.M."/>
            <person name="Ahmed B."/>
            <person name="Halim A."/>
            <person name="Hossen Q.M.M."/>
            <person name="Hossain M.Z."/>
            <person name="Ahmed R."/>
            <person name="Khan M.M."/>
            <person name="Islam R."/>
            <person name="Rashid M.M."/>
            <person name="Khan S.A."/>
            <person name="Rahman M.S."/>
            <person name="Alam M."/>
        </authorList>
    </citation>
    <scope>NUCLEOTIDE SEQUENCE [LARGE SCALE GENOMIC DNA]</scope>
    <source>
        <strain evidence="3">cv. CVL-1</strain>
        <tissue evidence="2">Whole seedling</tissue>
    </source>
</reference>
<accession>A0A1R3GLI5</accession>
<dbReference type="STRING" id="210143.A0A1R3GLI5"/>
<dbReference type="Gene3D" id="3.40.1000.10">
    <property type="entry name" value="Mog1/PsbP, alpha/beta/alpha sandwich"/>
    <property type="match status" value="1"/>
</dbReference>
<dbReference type="InterPro" id="IPR002683">
    <property type="entry name" value="PsbP_C"/>
</dbReference>
<dbReference type="Gramene" id="OMO58880">
    <property type="protein sequence ID" value="OMO58880"/>
    <property type="gene ID" value="CCACVL1_25288"/>
</dbReference>
<gene>
    <name evidence="2" type="ORF">CCACVL1_25288</name>
</gene>
<keyword evidence="3" id="KW-1185">Reference proteome</keyword>
<dbReference type="GO" id="GO:0005509">
    <property type="term" value="F:calcium ion binding"/>
    <property type="evidence" value="ECO:0007669"/>
    <property type="project" value="InterPro"/>
</dbReference>